<evidence type="ECO:0000256" key="5">
    <source>
        <dbReference type="ARBA" id="ARBA00022898"/>
    </source>
</evidence>
<dbReference type="PANTHER" id="PTHR46383:SF1">
    <property type="entry name" value="ASPARTATE AMINOTRANSFERASE"/>
    <property type="match status" value="1"/>
</dbReference>
<proteinExistence type="inferred from homology"/>
<evidence type="ECO:0000256" key="4">
    <source>
        <dbReference type="ARBA" id="ARBA00022679"/>
    </source>
</evidence>
<dbReference type="AlphaFoldDB" id="A0A381QPH7"/>
<evidence type="ECO:0000256" key="3">
    <source>
        <dbReference type="ARBA" id="ARBA00022576"/>
    </source>
</evidence>
<dbReference type="InterPro" id="IPR015421">
    <property type="entry name" value="PyrdxlP-dep_Trfase_major"/>
</dbReference>
<dbReference type="FunFam" id="3.40.640.10:FF:000033">
    <property type="entry name" value="Aspartate aminotransferase"/>
    <property type="match status" value="1"/>
</dbReference>
<evidence type="ECO:0000313" key="7">
    <source>
        <dbReference type="EMBL" id="SUZ79423.1"/>
    </source>
</evidence>
<protein>
    <recommendedName>
        <fullName evidence="6">Aminotransferase class I/classII large domain-containing protein</fullName>
    </recommendedName>
</protein>
<comment type="similarity">
    <text evidence="2">Belongs to the class-I pyridoxal-phosphate-dependent aminotransferase family.</text>
</comment>
<comment type="cofactor">
    <cofactor evidence="1">
        <name>pyridoxal 5'-phosphate</name>
        <dbReference type="ChEBI" id="CHEBI:597326"/>
    </cofactor>
</comment>
<evidence type="ECO:0000256" key="1">
    <source>
        <dbReference type="ARBA" id="ARBA00001933"/>
    </source>
</evidence>
<dbReference type="GO" id="GO:0030170">
    <property type="term" value="F:pyridoxal phosphate binding"/>
    <property type="evidence" value="ECO:0007669"/>
    <property type="project" value="InterPro"/>
</dbReference>
<dbReference type="InterPro" id="IPR015424">
    <property type="entry name" value="PyrdxlP-dep_Trfase"/>
</dbReference>
<accession>A0A381QPH7</accession>
<keyword evidence="4" id="KW-0808">Transferase</keyword>
<name>A0A381QPH7_9ZZZZ</name>
<evidence type="ECO:0000256" key="2">
    <source>
        <dbReference type="ARBA" id="ARBA00007441"/>
    </source>
</evidence>
<dbReference type="GO" id="GO:0006520">
    <property type="term" value="P:amino acid metabolic process"/>
    <property type="evidence" value="ECO:0007669"/>
    <property type="project" value="InterPro"/>
</dbReference>
<dbReference type="Gene3D" id="3.40.640.10">
    <property type="entry name" value="Type I PLP-dependent aspartate aminotransferase-like (Major domain)"/>
    <property type="match status" value="1"/>
</dbReference>
<dbReference type="GO" id="GO:0008483">
    <property type="term" value="F:transaminase activity"/>
    <property type="evidence" value="ECO:0007669"/>
    <property type="project" value="UniProtKB-KW"/>
</dbReference>
<sequence length="403" mass="43551">MKNYLSERLAQIKPSPTIAISDKARELRAAGEDVISLSQGEPDFETPEHIKAAAIQAMQNGQTRYTAVDGIPELKQAIREKFKQDNGLSYEPSQISVSTGGKQVLYNAFMATLNAGDEVIIPAPYWVSYPDMVVLAQGRPVFAPCLAKNDFKLTAEELEAAITPATCWLILNSPSNPTGCVYTPSELKALAEVLLRHPQILIMSDDIYEHLIYGEAEFSTLAQVEPELISRTLTCNGMSKAYCMTGWRVGFAGGPEPLIRAMAKLQSQSTSNPTSISQYAAIAGLTGGRAFLKDMLSAYEERRNTVVSLLNGVAGITCATPDGAFYVYPSCQGLLGAIAPDGAQLENDTDVCAYLLEAAKVTVVPGEAFGSPGYFRISYALGIDQLVEACDRIQLACEKLEHT</sequence>
<dbReference type="SUPFAM" id="SSF53383">
    <property type="entry name" value="PLP-dependent transferases"/>
    <property type="match status" value="1"/>
</dbReference>
<reference evidence="7" key="1">
    <citation type="submission" date="2018-05" db="EMBL/GenBank/DDBJ databases">
        <authorList>
            <person name="Lanie J.A."/>
            <person name="Ng W.-L."/>
            <person name="Kazmierczak K.M."/>
            <person name="Andrzejewski T.M."/>
            <person name="Davidsen T.M."/>
            <person name="Wayne K.J."/>
            <person name="Tettelin H."/>
            <person name="Glass J.I."/>
            <person name="Rusch D."/>
            <person name="Podicherti R."/>
            <person name="Tsui H.-C.T."/>
            <person name="Winkler M.E."/>
        </authorList>
    </citation>
    <scope>NUCLEOTIDE SEQUENCE</scope>
</reference>
<dbReference type="InterPro" id="IPR050596">
    <property type="entry name" value="AspAT/PAT-like"/>
</dbReference>
<evidence type="ECO:0000259" key="6">
    <source>
        <dbReference type="Pfam" id="PF00155"/>
    </source>
</evidence>
<dbReference type="PANTHER" id="PTHR46383">
    <property type="entry name" value="ASPARTATE AMINOTRANSFERASE"/>
    <property type="match status" value="1"/>
</dbReference>
<dbReference type="Gene3D" id="3.90.1150.10">
    <property type="entry name" value="Aspartate Aminotransferase, domain 1"/>
    <property type="match status" value="1"/>
</dbReference>
<gene>
    <name evidence="7" type="ORF">METZ01_LOCUS32277</name>
</gene>
<organism evidence="7">
    <name type="scientific">marine metagenome</name>
    <dbReference type="NCBI Taxonomy" id="408172"/>
    <lineage>
        <taxon>unclassified sequences</taxon>
        <taxon>metagenomes</taxon>
        <taxon>ecological metagenomes</taxon>
    </lineage>
</organism>
<keyword evidence="3" id="KW-0032">Aminotransferase</keyword>
<feature type="domain" description="Aminotransferase class I/classII large" evidence="6">
    <location>
        <begin position="33"/>
        <end position="393"/>
    </location>
</feature>
<dbReference type="Pfam" id="PF00155">
    <property type="entry name" value="Aminotran_1_2"/>
    <property type="match status" value="1"/>
</dbReference>
<dbReference type="InterPro" id="IPR004839">
    <property type="entry name" value="Aminotransferase_I/II_large"/>
</dbReference>
<dbReference type="EMBL" id="UINC01001385">
    <property type="protein sequence ID" value="SUZ79423.1"/>
    <property type="molecule type" value="Genomic_DNA"/>
</dbReference>
<dbReference type="InterPro" id="IPR015422">
    <property type="entry name" value="PyrdxlP-dep_Trfase_small"/>
</dbReference>
<dbReference type="CDD" id="cd00609">
    <property type="entry name" value="AAT_like"/>
    <property type="match status" value="1"/>
</dbReference>
<keyword evidence="5" id="KW-0663">Pyridoxal phosphate</keyword>